<dbReference type="InterPro" id="IPR019225">
    <property type="entry name" value="DUF2155"/>
</dbReference>
<dbReference type="AlphaFoldDB" id="W2V0J4"/>
<dbReference type="Pfam" id="PF09923">
    <property type="entry name" value="DUF2155"/>
    <property type="match status" value="1"/>
</dbReference>
<dbReference type="STRING" id="1401685.P857_1121"/>
<name>W2V0J4_9RICK</name>
<dbReference type="Proteomes" id="UP000018951">
    <property type="component" value="Unassembled WGS sequence"/>
</dbReference>
<protein>
    <submittedName>
        <fullName evidence="1">Uncharacterized protein</fullName>
    </submittedName>
</protein>
<organism evidence="1 2">
    <name type="scientific">Candidatus Xenolissoclinum pacificiensis L6</name>
    <dbReference type="NCBI Taxonomy" id="1401685"/>
    <lineage>
        <taxon>Bacteria</taxon>
        <taxon>Pseudomonadati</taxon>
        <taxon>Pseudomonadota</taxon>
        <taxon>Alphaproteobacteria</taxon>
        <taxon>Rickettsiales</taxon>
        <taxon>Anaplasmataceae</taxon>
        <taxon>Candidatus Xenolissoclinum</taxon>
    </lineage>
</organism>
<comment type="caution">
    <text evidence="1">The sequence shown here is derived from an EMBL/GenBank/DDBJ whole genome shotgun (WGS) entry which is preliminary data.</text>
</comment>
<evidence type="ECO:0000313" key="1">
    <source>
        <dbReference type="EMBL" id="ETO91941.1"/>
    </source>
</evidence>
<proteinExistence type="predicted"/>
<accession>W2V0J4</accession>
<evidence type="ECO:0000313" key="2">
    <source>
        <dbReference type="Proteomes" id="UP000018951"/>
    </source>
</evidence>
<reference evidence="1 2" key="1">
    <citation type="journal article" date="2013" name="PLoS ONE">
        <title>Bacterial endosymbiosis in a chordate host: long-term co-evolution and conservation of secondary metabolism.</title>
        <authorList>
            <person name="Kwan J.C."/>
            <person name="Schmidt E.W."/>
        </authorList>
    </citation>
    <scope>NUCLEOTIDE SEQUENCE [LARGE SCALE GENOMIC DNA]</scope>
    <source>
        <strain evidence="2">L6</strain>
    </source>
</reference>
<sequence>MLWSLLSQNSPIIPEDLLYHEVGTVSILNKVTTEVNIHDLYLDQILFLDNIQVKFLGCWALCDYGEKEYFALLNIMTVDSKLELFNGWLFSKYPSLNNFENVYYDILLLDCKLYT</sequence>
<dbReference type="EMBL" id="AXCJ01000001">
    <property type="protein sequence ID" value="ETO91941.1"/>
    <property type="molecule type" value="Genomic_DNA"/>
</dbReference>
<keyword evidence="2" id="KW-1185">Reference proteome</keyword>
<gene>
    <name evidence="1" type="ORF">P857_1121</name>
</gene>